<dbReference type="eggNOG" id="ENOG502THSH">
    <property type="taxonomic scope" value="Eukaryota"/>
</dbReference>
<protein>
    <submittedName>
        <fullName evidence="2">MATH domain-containing protein</fullName>
    </submittedName>
</protein>
<evidence type="ECO:0000313" key="2">
    <source>
        <dbReference type="WBParaSite" id="Csp11.Scaffold628.g7375.t1"/>
    </source>
</evidence>
<sequence length="174" mass="20089">MKFNFKMISDEDEHLEENVKVMENQIKAKKAILEEVLRTLETEKDGSNSVKRRKYIRDILNCEVSHKCGKNDIFSANKIDSFRFESNMFVRFEITNRSTKGNLAIRVSTCSTESSIRWILFENRTSVNTFPFVRASATLCVSIPFCSFLENDSISVNICGTLIQNTNQLYSLIY</sequence>
<name>A0A1I7TMF3_9PELO</name>
<accession>A0A1I7TMF3</accession>
<dbReference type="WBParaSite" id="Csp11.Scaffold628.g7375.t1">
    <property type="protein sequence ID" value="Csp11.Scaffold628.g7375.t1"/>
    <property type="gene ID" value="Csp11.Scaffold628.g7375"/>
</dbReference>
<reference evidence="2" key="1">
    <citation type="submission" date="2016-11" db="UniProtKB">
        <authorList>
            <consortium name="WormBaseParasite"/>
        </authorList>
    </citation>
    <scope>IDENTIFICATION</scope>
</reference>
<dbReference type="AlphaFoldDB" id="A0A1I7TMF3"/>
<dbReference type="Proteomes" id="UP000095282">
    <property type="component" value="Unplaced"/>
</dbReference>
<organism evidence="1 2">
    <name type="scientific">Caenorhabditis tropicalis</name>
    <dbReference type="NCBI Taxonomy" id="1561998"/>
    <lineage>
        <taxon>Eukaryota</taxon>
        <taxon>Metazoa</taxon>
        <taxon>Ecdysozoa</taxon>
        <taxon>Nematoda</taxon>
        <taxon>Chromadorea</taxon>
        <taxon>Rhabditida</taxon>
        <taxon>Rhabditina</taxon>
        <taxon>Rhabditomorpha</taxon>
        <taxon>Rhabditoidea</taxon>
        <taxon>Rhabditidae</taxon>
        <taxon>Peloderinae</taxon>
        <taxon>Caenorhabditis</taxon>
    </lineage>
</organism>
<evidence type="ECO:0000313" key="1">
    <source>
        <dbReference type="Proteomes" id="UP000095282"/>
    </source>
</evidence>
<proteinExistence type="predicted"/>
<keyword evidence="1" id="KW-1185">Reference proteome</keyword>